<name>A0A075QZZ9_BRELA</name>
<feature type="transmembrane region" description="Helical" evidence="1">
    <location>
        <begin position="41"/>
        <end position="59"/>
    </location>
</feature>
<dbReference type="HOGENOM" id="CLU_157896_0_0_9"/>
<feature type="transmembrane region" description="Helical" evidence="1">
    <location>
        <begin position="7"/>
        <end position="29"/>
    </location>
</feature>
<dbReference type="STRING" id="1042163.BRLA_c016180"/>
<evidence type="ECO:0000256" key="1">
    <source>
        <dbReference type="SAM" id="Phobius"/>
    </source>
</evidence>
<accession>A0A075QZZ9</accession>
<dbReference type="InterPro" id="IPR008407">
    <property type="entry name" value="Brnchd-chn_aa_trnsp_AzlD"/>
</dbReference>
<feature type="transmembrane region" description="Helical" evidence="1">
    <location>
        <begin position="89"/>
        <end position="106"/>
    </location>
</feature>
<keyword evidence="3" id="KW-1185">Reference proteome</keyword>
<proteinExistence type="predicted"/>
<feature type="transmembrane region" description="Helical" evidence="1">
    <location>
        <begin position="66"/>
        <end position="83"/>
    </location>
</feature>
<sequence>MSLNLSILLLILGCTFVTVIPRILPFLVVRNLQLPAPVLKWLSFIPICILTALVVESVIDKSSDSIGVNWLTLIAIVPTLLLALRTKSLAITVIFGVILMGLLRLCSTYL</sequence>
<reference evidence="2 3" key="1">
    <citation type="journal article" date="2011" name="J. Bacteriol.">
        <title>Genome sequence of Brevibacillus laterosporus LMG 15441, a pathogen of invertebrates.</title>
        <authorList>
            <person name="Djukic M."/>
            <person name="Poehlein A."/>
            <person name="Thurmer A."/>
            <person name="Daniel R."/>
        </authorList>
    </citation>
    <scope>NUCLEOTIDE SEQUENCE [LARGE SCALE GENOMIC DNA]</scope>
    <source>
        <strain evidence="2 3">LMG 15441</strain>
    </source>
</reference>
<dbReference type="Pfam" id="PF05437">
    <property type="entry name" value="AzlD"/>
    <property type="match status" value="1"/>
</dbReference>
<dbReference type="EMBL" id="CP007806">
    <property type="protein sequence ID" value="AIG25942.1"/>
    <property type="molecule type" value="Genomic_DNA"/>
</dbReference>
<protein>
    <submittedName>
        <fullName evidence="2">Putative membrane protein</fullName>
    </submittedName>
</protein>
<keyword evidence="1" id="KW-0472">Membrane</keyword>
<organism evidence="2 3">
    <name type="scientific">Brevibacillus laterosporus LMG 15441</name>
    <dbReference type="NCBI Taxonomy" id="1042163"/>
    <lineage>
        <taxon>Bacteria</taxon>
        <taxon>Bacillati</taxon>
        <taxon>Bacillota</taxon>
        <taxon>Bacilli</taxon>
        <taxon>Bacillales</taxon>
        <taxon>Paenibacillaceae</taxon>
        <taxon>Brevibacillus</taxon>
    </lineage>
</organism>
<dbReference type="Proteomes" id="UP000005850">
    <property type="component" value="Chromosome"/>
</dbReference>
<dbReference type="eggNOG" id="COG4392">
    <property type="taxonomic scope" value="Bacteria"/>
</dbReference>
<keyword evidence="1" id="KW-0812">Transmembrane</keyword>
<evidence type="ECO:0000313" key="3">
    <source>
        <dbReference type="Proteomes" id="UP000005850"/>
    </source>
</evidence>
<gene>
    <name evidence="2" type="ORF">BRLA_c016180</name>
</gene>
<dbReference type="RefSeq" id="WP_003337960.1">
    <property type="nucleotide sequence ID" value="NZ_CP007806.1"/>
</dbReference>
<dbReference type="KEGG" id="blr:BRLA_c016180"/>
<keyword evidence="1" id="KW-1133">Transmembrane helix</keyword>
<evidence type="ECO:0000313" key="2">
    <source>
        <dbReference type="EMBL" id="AIG25942.1"/>
    </source>
</evidence>
<dbReference type="AlphaFoldDB" id="A0A075QZZ9"/>